<dbReference type="EMBL" id="JAVDWW010000010">
    <property type="protein sequence ID" value="MDR7171786.1"/>
    <property type="molecule type" value="Genomic_DNA"/>
</dbReference>
<comment type="caution">
    <text evidence="1">The sequence shown here is derived from an EMBL/GenBank/DDBJ whole genome shotgun (WGS) entry which is preliminary data.</text>
</comment>
<keyword evidence="2" id="KW-1185">Reference proteome</keyword>
<protein>
    <recommendedName>
        <fullName evidence="3">Fis family transcriptional regulator</fullName>
    </recommendedName>
</protein>
<organism evidence="1 2">
    <name type="scientific">Nocardia kruczakiae</name>
    <dbReference type="NCBI Taxonomy" id="261477"/>
    <lineage>
        <taxon>Bacteria</taxon>
        <taxon>Bacillati</taxon>
        <taxon>Actinomycetota</taxon>
        <taxon>Actinomycetes</taxon>
        <taxon>Mycobacteriales</taxon>
        <taxon>Nocardiaceae</taxon>
        <taxon>Nocardia</taxon>
    </lineage>
</organism>
<dbReference type="RefSeq" id="WP_310406720.1">
    <property type="nucleotide sequence ID" value="NZ_JAVDWW010000010.1"/>
</dbReference>
<evidence type="ECO:0000313" key="2">
    <source>
        <dbReference type="Proteomes" id="UP001251217"/>
    </source>
</evidence>
<proteinExistence type="predicted"/>
<evidence type="ECO:0008006" key="3">
    <source>
        <dbReference type="Google" id="ProtNLM"/>
    </source>
</evidence>
<gene>
    <name evidence="1" type="ORF">J2W56_005547</name>
</gene>
<accession>A0ABU1XMK4</accession>
<name>A0ABU1XMK4_9NOCA</name>
<sequence>MRSHAHFRDQNTTLVIEHLVLRDRDVLREAQRWTTGERGPITDDVDTLAGADLSAFITEVVKCGAVALAATGQANEARELERMVQEVGAKAAESVTRAAELTDKAAKDASQVMTKTFDSAKKALAEADANCRKEMRTAVDDATVRITEQVNRMFGGSHPEVLARLQPVLQQFSADLSMKAAAGTQELISTATKQFDLGDPASPMAKHAAALDERQRELTKLIAHNHADLTKKVDEVTVALKVREAKADIVRMTPLKGGSFAARVHEYLDSIAAGLGDEYCETGSIVGAIPRSKKGDGLLTTAAGARVVLEMTDSHRKGWIEYLDEAERNRQAAAALGIVRTPEQNGGETIRVLGPRRMVLAFDPASDDPDLLRASIMLLRAASLMVAARGGSEQLVTAQEKIRDAIARLEKLATARKSADAIRREATKIEKSVTDFVSGVELVLAEAMTALTINAGPTLVASPHTDVA</sequence>
<evidence type="ECO:0000313" key="1">
    <source>
        <dbReference type="EMBL" id="MDR7171786.1"/>
    </source>
</evidence>
<reference evidence="1 2" key="1">
    <citation type="submission" date="2023-07" db="EMBL/GenBank/DDBJ databases">
        <title>Sorghum-associated microbial communities from plants grown in Nebraska, USA.</title>
        <authorList>
            <person name="Schachtman D."/>
        </authorList>
    </citation>
    <scope>NUCLEOTIDE SEQUENCE [LARGE SCALE GENOMIC DNA]</scope>
    <source>
        <strain evidence="1 2">4272</strain>
    </source>
</reference>
<dbReference type="Proteomes" id="UP001251217">
    <property type="component" value="Unassembled WGS sequence"/>
</dbReference>